<name>A0A6P7GLA2_DIAVI</name>
<dbReference type="Proteomes" id="UP001652700">
    <property type="component" value="Unplaced"/>
</dbReference>
<feature type="compositionally biased region" description="Polar residues" evidence="1">
    <location>
        <begin position="268"/>
        <end position="288"/>
    </location>
</feature>
<dbReference type="InParanoid" id="A0A6P7GLA2"/>
<evidence type="ECO:0000256" key="1">
    <source>
        <dbReference type="SAM" id="MobiDB-lite"/>
    </source>
</evidence>
<evidence type="ECO:0000313" key="3">
    <source>
        <dbReference type="EnsemblMetazoa" id="XP_050501032.1"/>
    </source>
</evidence>
<evidence type="ECO:0000256" key="2">
    <source>
        <dbReference type="SAM" id="SignalP"/>
    </source>
</evidence>
<evidence type="ECO:0000313" key="5">
    <source>
        <dbReference type="RefSeq" id="XP_028144550.1"/>
    </source>
</evidence>
<proteinExistence type="predicted"/>
<reference evidence="5" key="1">
    <citation type="submission" date="2025-04" db="UniProtKB">
        <authorList>
            <consortium name="RefSeq"/>
        </authorList>
    </citation>
    <scope>IDENTIFICATION</scope>
    <source>
        <tissue evidence="5">Whole insect</tissue>
    </source>
</reference>
<feature type="region of interest" description="Disordered" evidence="1">
    <location>
        <begin position="268"/>
        <end position="294"/>
    </location>
</feature>
<feature type="chain" id="PRO_5027872222" evidence="2">
    <location>
        <begin position="20"/>
        <end position="294"/>
    </location>
</feature>
<dbReference type="AlphaFoldDB" id="A0A6P7GLA2"/>
<reference evidence="3" key="2">
    <citation type="submission" date="2025-05" db="UniProtKB">
        <authorList>
            <consortium name="EnsemblMetazoa"/>
        </authorList>
    </citation>
    <scope>IDENTIFICATION</scope>
</reference>
<sequence length="294" mass="33226">MGVSILLFLVTVTFICVNSQLQQYQYALPDYSLQNVEPNYNQLLQQQVPYYLQAPQEQTYYPVSQQQPVYPTNGLSNVYPTNGQGVYYPYPYQYAVPDQPQFTSEQLQQIALQQLPQSLVLPQQIGNAKNNTEPQPVAVKTEQPNSFANVKTEIIDLNPQDFRRVMQRLNARPIIVSYERRVVGSGSGRPHYTVTTNSKQTNETDVPKSIETYKTTSKINNTTPAPQQKFGKRFMDVPGGCQEGMQFSATGGCFESFKLAVTEPNYNISKSTKVPSHTTRSSGRNLTRVSLRHH</sequence>
<dbReference type="RefSeq" id="XP_028144550.1">
    <property type="nucleotide sequence ID" value="XM_028288749.1"/>
</dbReference>
<organism evidence="5">
    <name type="scientific">Diabrotica virgifera virgifera</name>
    <name type="common">western corn rootworm</name>
    <dbReference type="NCBI Taxonomy" id="50390"/>
    <lineage>
        <taxon>Eukaryota</taxon>
        <taxon>Metazoa</taxon>
        <taxon>Ecdysozoa</taxon>
        <taxon>Arthropoda</taxon>
        <taxon>Hexapoda</taxon>
        <taxon>Insecta</taxon>
        <taxon>Pterygota</taxon>
        <taxon>Neoptera</taxon>
        <taxon>Endopterygota</taxon>
        <taxon>Coleoptera</taxon>
        <taxon>Polyphaga</taxon>
        <taxon>Cucujiformia</taxon>
        <taxon>Chrysomeloidea</taxon>
        <taxon>Chrysomelidae</taxon>
        <taxon>Galerucinae</taxon>
        <taxon>Diabroticina</taxon>
        <taxon>Diabroticites</taxon>
        <taxon>Diabrotica</taxon>
    </lineage>
</organism>
<dbReference type="EnsemblMetazoa" id="XM_050645075.1">
    <property type="protein sequence ID" value="XP_050501032.1"/>
    <property type="gene ID" value="LOC126881012"/>
</dbReference>
<evidence type="ECO:0000313" key="4">
    <source>
        <dbReference type="Proteomes" id="UP001652700"/>
    </source>
</evidence>
<gene>
    <name evidence="5" type="primary">LOC114338169</name>
</gene>
<keyword evidence="2" id="KW-0732">Signal</keyword>
<keyword evidence="4" id="KW-1185">Reference proteome</keyword>
<feature type="signal peptide" evidence="2">
    <location>
        <begin position="1"/>
        <end position="19"/>
    </location>
</feature>
<dbReference type="OrthoDB" id="6781422at2759"/>
<protein>
    <submittedName>
        <fullName evidence="5">Uncharacterized protein LOC114338169 isoform X1</fullName>
    </submittedName>
</protein>
<accession>A0A6P7GLA2</accession>